<dbReference type="GO" id="GO:0003755">
    <property type="term" value="F:peptidyl-prolyl cis-trans isomerase activity"/>
    <property type="evidence" value="ECO:0007669"/>
    <property type="project" value="UniProtKB-UniRule"/>
</dbReference>
<comment type="similarity">
    <text evidence="2 6">Belongs to the FKBP-type PPIase family.</text>
</comment>
<dbReference type="PANTHER" id="PTHR43811:SF23">
    <property type="entry name" value="FKBP-TYPE 22 KDA PEPTIDYL-PROLYL CIS-TRANS ISOMERASE"/>
    <property type="match status" value="1"/>
</dbReference>
<dbReference type="NCBIfam" id="NF008602">
    <property type="entry name" value="PRK11570.1"/>
    <property type="match status" value="1"/>
</dbReference>
<proteinExistence type="inferred from homology"/>
<dbReference type="KEGG" id="ome:OLMES_3786"/>
<protein>
    <recommendedName>
        <fullName evidence="6">Peptidyl-prolyl cis-trans isomerase</fullName>
        <ecNumber evidence="6">5.2.1.8</ecNumber>
    </recommendedName>
</protein>
<dbReference type="AlphaFoldDB" id="A0A1Y0IBC4"/>
<dbReference type="InterPro" id="IPR046357">
    <property type="entry name" value="PPIase_dom_sf"/>
</dbReference>
<keyword evidence="9" id="KW-1185">Reference proteome</keyword>
<dbReference type="InterPro" id="IPR036944">
    <property type="entry name" value="PPIase_FKBP_N_sf"/>
</dbReference>
<dbReference type="Pfam" id="PF01346">
    <property type="entry name" value="FKBP_N"/>
    <property type="match status" value="1"/>
</dbReference>
<dbReference type="EC" id="5.2.1.8" evidence="6"/>
<keyword evidence="4 5" id="KW-0413">Isomerase</keyword>
<evidence type="ECO:0000256" key="4">
    <source>
        <dbReference type="ARBA" id="ARBA00023235"/>
    </source>
</evidence>
<feature type="domain" description="PPIase FKBP-type" evidence="7">
    <location>
        <begin position="123"/>
        <end position="209"/>
    </location>
</feature>
<gene>
    <name evidence="8" type="ORF">OLMES_3786</name>
</gene>
<dbReference type="Gene3D" id="3.10.50.40">
    <property type="match status" value="1"/>
</dbReference>
<evidence type="ECO:0000256" key="6">
    <source>
        <dbReference type="RuleBase" id="RU003915"/>
    </source>
</evidence>
<evidence type="ECO:0000256" key="5">
    <source>
        <dbReference type="PROSITE-ProRule" id="PRU00277"/>
    </source>
</evidence>
<evidence type="ECO:0000256" key="3">
    <source>
        <dbReference type="ARBA" id="ARBA00023110"/>
    </source>
</evidence>
<evidence type="ECO:0000256" key="2">
    <source>
        <dbReference type="ARBA" id="ARBA00006577"/>
    </source>
</evidence>
<dbReference type="PANTHER" id="PTHR43811">
    <property type="entry name" value="FKBP-TYPE PEPTIDYL-PROLYL CIS-TRANS ISOMERASE FKPA"/>
    <property type="match status" value="1"/>
</dbReference>
<dbReference type="InterPro" id="IPR001179">
    <property type="entry name" value="PPIase_FKBP_dom"/>
</dbReference>
<name>A0A1Y0IBC4_9GAMM</name>
<evidence type="ECO:0000259" key="7">
    <source>
        <dbReference type="PROSITE" id="PS50059"/>
    </source>
</evidence>
<evidence type="ECO:0000256" key="1">
    <source>
        <dbReference type="ARBA" id="ARBA00000971"/>
    </source>
</evidence>
<comment type="catalytic activity">
    <reaction evidence="1 5 6">
        <text>[protein]-peptidylproline (omega=180) = [protein]-peptidylproline (omega=0)</text>
        <dbReference type="Rhea" id="RHEA:16237"/>
        <dbReference type="Rhea" id="RHEA-COMP:10747"/>
        <dbReference type="Rhea" id="RHEA-COMP:10748"/>
        <dbReference type="ChEBI" id="CHEBI:83833"/>
        <dbReference type="ChEBI" id="CHEBI:83834"/>
        <dbReference type="EC" id="5.2.1.8"/>
    </reaction>
</comment>
<evidence type="ECO:0000313" key="9">
    <source>
        <dbReference type="Proteomes" id="UP000196027"/>
    </source>
</evidence>
<reference evidence="8 9" key="1">
    <citation type="submission" date="2017-05" db="EMBL/GenBank/DDBJ databases">
        <title>Genomic insights into alkan degradation activity of Oleiphilus messinensis.</title>
        <authorList>
            <person name="Kozyavkin S.A."/>
            <person name="Slesarev A.I."/>
            <person name="Golyshin P.N."/>
            <person name="Korzhenkov A."/>
            <person name="Golyshina O.N."/>
            <person name="Toshchakov S.V."/>
        </authorList>
    </citation>
    <scope>NUCLEOTIDE SEQUENCE [LARGE SCALE GENOMIC DNA]</scope>
    <source>
        <strain evidence="8 9">ME102</strain>
    </source>
</reference>
<dbReference type="RefSeq" id="WP_087462661.1">
    <property type="nucleotide sequence ID" value="NZ_CP021425.1"/>
</dbReference>
<dbReference type="GO" id="GO:0006457">
    <property type="term" value="P:protein folding"/>
    <property type="evidence" value="ECO:0007669"/>
    <property type="project" value="InterPro"/>
</dbReference>
<dbReference type="OrthoDB" id="9814548at2"/>
<dbReference type="EMBL" id="CP021425">
    <property type="protein sequence ID" value="ARU57807.1"/>
    <property type="molecule type" value="Genomic_DNA"/>
</dbReference>
<dbReference type="InterPro" id="IPR000774">
    <property type="entry name" value="PPIase_FKBP_N"/>
</dbReference>
<organism evidence="8 9">
    <name type="scientific">Oleiphilus messinensis</name>
    <dbReference type="NCBI Taxonomy" id="141451"/>
    <lineage>
        <taxon>Bacteria</taxon>
        <taxon>Pseudomonadati</taxon>
        <taxon>Pseudomonadota</taxon>
        <taxon>Gammaproteobacteria</taxon>
        <taxon>Oceanospirillales</taxon>
        <taxon>Oleiphilaceae</taxon>
        <taxon>Oleiphilus</taxon>
    </lineage>
</organism>
<dbReference type="Proteomes" id="UP000196027">
    <property type="component" value="Chromosome"/>
</dbReference>
<evidence type="ECO:0000313" key="8">
    <source>
        <dbReference type="EMBL" id="ARU57807.1"/>
    </source>
</evidence>
<keyword evidence="3 5" id="KW-0697">Rotamase</keyword>
<dbReference type="PROSITE" id="PS50059">
    <property type="entry name" value="FKBP_PPIASE"/>
    <property type="match status" value="1"/>
</dbReference>
<dbReference type="SUPFAM" id="SSF54534">
    <property type="entry name" value="FKBP-like"/>
    <property type="match status" value="1"/>
</dbReference>
<sequence length="209" mass="23096">MSDKQDLDLSTQEKKVSFGFGWQFGSQLLKNNFDGLDIDTVLAAIRACYNREAFPLTEQELDAAYSEIDGKRRAEQAEKMKQLAELGEKFLAENAQREGVQVTESGVQYEVLEEGAGDKPGPTDKVRTHYHGTFINGAVFDSSVNRGEPAEFGVNQVIPGWTEILQMMPAGSKWRIAVPHNLAYGEAGSPPVIPPKSVLVFEIHLIEVL</sequence>
<dbReference type="Pfam" id="PF00254">
    <property type="entry name" value="FKBP_C"/>
    <property type="match status" value="1"/>
</dbReference>
<accession>A0A1Y0IBC4</accession>
<dbReference type="Gene3D" id="1.10.287.460">
    <property type="entry name" value="Peptidyl-prolyl cis-trans isomerase, FKBP-type, N-terminal domain"/>
    <property type="match status" value="1"/>
</dbReference>